<organism evidence="1 2">
    <name type="scientific">Drosophila suzukii</name>
    <name type="common">Spotted-wing drosophila fruit fly</name>
    <dbReference type="NCBI Taxonomy" id="28584"/>
    <lineage>
        <taxon>Eukaryota</taxon>
        <taxon>Metazoa</taxon>
        <taxon>Ecdysozoa</taxon>
        <taxon>Arthropoda</taxon>
        <taxon>Hexapoda</taxon>
        <taxon>Insecta</taxon>
        <taxon>Pterygota</taxon>
        <taxon>Neoptera</taxon>
        <taxon>Endopterygota</taxon>
        <taxon>Diptera</taxon>
        <taxon>Brachycera</taxon>
        <taxon>Muscomorpha</taxon>
        <taxon>Ephydroidea</taxon>
        <taxon>Drosophilidae</taxon>
        <taxon>Drosophila</taxon>
        <taxon>Sophophora</taxon>
    </lineage>
</organism>
<sequence length="47" mass="5666">MLDNKLDFVQILPSDRSTQWCPSAMMVQIMEVFSFRRNTPRANRRFM</sequence>
<dbReference type="RefSeq" id="XP_070852724.1">
    <property type="nucleotide sequence ID" value="XM_070996623.1"/>
</dbReference>
<name>A0ABM4TRX1_DROSZ</name>
<accession>A0ABM4TRX1</accession>
<proteinExistence type="predicted"/>
<dbReference type="Proteomes" id="UP001652628">
    <property type="component" value="Chromosome 3"/>
</dbReference>
<keyword evidence="1" id="KW-1185">Reference proteome</keyword>
<evidence type="ECO:0000313" key="2">
    <source>
        <dbReference type="RefSeq" id="XP_070852724.1"/>
    </source>
</evidence>
<evidence type="ECO:0000313" key="1">
    <source>
        <dbReference type="Proteomes" id="UP001652628"/>
    </source>
</evidence>
<dbReference type="GeneID" id="108011358"/>
<reference evidence="2" key="1">
    <citation type="submission" date="2025-08" db="UniProtKB">
        <authorList>
            <consortium name="RefSeq"/>
        </authorList>
    </citation>
    <scope>IDENTIFICATION</scope>
</reference>
<protein>
    <submittedName>
        <fullName evidence="2">Uncharacterized protein</fullName>
    </submittedName>
</protein>
<gene>
    <name evidence="2" type="primary">LOC108011358</name>
</gene>